<proteinExistence type="predicted"/>
<evidence type="ECO:0000313" key="3">
    <source>
        <dbReference type="Proteomes" id="UP001320170"/>
    </source>
</evidence>
<keyword evidence="1" id="KW-0812">Transmembrane</keyword>
<keyword evidence="1" id="KW-1133">Transmembrane helix</keyword>
<dbReference type="RefSeq" id="WP_232890898.1">
    <property type="nucleotide sequence ID" value="NZ_JAJSPM010000005.1"/>
</dbReference>
<dbReference type="Proteomes" id="UP001320170">
    <property type="component" value="Unassembled WGS sequence"/>
</dbReference>
<gene>
    <name evidence="2" type="ORF">LXO92_10170</name>
</gene>
<organism evidence="2 3">
    <name type="scientific">Legionella resiliens</name>
    <dbReference type="NCBI Taxonomy" id="2905958"/>
    <lineage>
        <taxon>Bacteria</taxon>
        <taxon>Pseudomonadati</taxon>
        <taxon>Pseudomonadota</taxon>
        <taxon>Gammaproteobacteria</taxon>
        <taxon>Legionellales</taxon>
        <taxon>Legionellaceae</taxon>
        <taxon>Legionella</taxon>
    </lineage>
</organism>
<reference evidence="2 3" key="1">
    <citation type="journal article" date="2024" name="Pathogens">
        <title>Characterization of a Novel Species of Legionella Isolated from a Healthcare Facility: Legionella resiliens sp. nov.</title>
        <authorList>
            <person name="Cristino S."/>
            <person name="Pascale M.R."/>
            <person name="Marino F."/>
            <person name="Derelitto C."/>
            <person name="Salaris S."/>
            <person name="Orsini M."/>
            <person name="Squarzoni S."/>
            <person name="Grottola A."/>
            <person name="Girolamini L."/>
        </authorList>
    </citation>
    <scope>NUCLEOTIDE SEQUENCE [LARGE SCALE GENOMIC DNA]</scope>
    <source>
        <strain evidence="2 3">8cVS16</strain>
    </source>
</reference>
<feature type="transmembrane region" description="Helical" evidence="1">
    <location>
        <begin position="68"/>
        <end position="85"/>
    </location>
</feature>
<name>A0ABS8X1X9_9GAMM</name>
<keyword evidence="1" id="KW-0472">Membrane</keyword>
<accession>A0ABS8X1X9</accession>
<comment type="caution">
    <text evidence="2">The sequence shown here is derived from an EMBL/GenBank/DDBJ whole genome shotgun (WGS) entry which is preliminary data.</text>
</comment>
<protein>
    <submittedName>
        <fullName evidence="2">Uncharacterized protein</fullName>
    </submittedName>
</protein>
<evidence type="ECO:0000313" key="2">
    <source>
        <dbReference type="EMBL" id="MCE3532743.1"/>
    </source>
</evidence>
<sequence length="86" mass="9749">MITPPKTLLPQFFAEQGCLIRMIGGAHDATEKESLAIQDIEDGALYNRPSSFITKNVSVTKKRLNMNFWQAACIFYSMNLYIVIFS</sequence>
<dbReference type="EMBL" id="JAJTND010000004">
    <property type="protein sequence ID" value="MCE3532743.1"/>
    <property type="molecule type" value="Genomic_DNA"/>
</dbReference>
<evidence type="ECO:0000256" key="1">
    <source>
        <dbReference type="SAM" id="Phobius"/>
    </source>
</evidence>
<keyword evidence="3" id="KW-1185">Reference proteome</keyword>